<dbReference type="InterPro" id="IPR016187">
    <property type="entry name" value="CTDL_fold"/>
</dbReference>
<dbReference type="PANTHER" id="PTHR45784:SF3">
    <property type="entry name" value="C-TYPE LECTIN DOMAIN FAMILY 4 MEMBER K-LIKE-RELATED"/>
    <property type="match status" value="1"/>
</dbReference>
<dbReference type="SMART" id="SM00034">
    <property type="entry name" value="CLECT"/>
    <property type="match status" value="1"/>
</dbReference>
<dbReference type="PROSITE" id="PS50041">
    <property type="entry name" value="C_TYPE_LECTIN_2"/>
    <property type="match status" value="1"/>
</dbReference>
<proteinExistence type="predicted"/>
<feature type="domain" description="C-type lectin" evidence="1">
    <location>
        <begin position="94"/>
        <end position="193"/>
    </location>
</feature>
<organism evidence="2">
    <name type="scientific">Pundamilia nyererei</name>
    <dbReference type="NCBI Taxonomy" id="303518"/>
    <lineage>
        <taxon>Eukaryota</taxon>
        <taxon>Metazoa</taxon>
        <taxon>Chordata</taxon>
        <taxon>Craniata</taxon>
        <taxon>Vertebrata</taxon>
        <taxon>Euteleostomi</taxon>
        <taxon>Actinopterygii</taxon>
        <taxon>Neopterygii</taxon>
        <taxon>Teleostei</taxon>
        <taxon>Neoteleostei</taxon>
        <taxon>Acanthomorphata</taxon>
        <taxon>Ovalentaria</taxon>
        <taxon>Cichlomorphae</taxon>
        <taxon>Cichliformes</taxon>
        <taxon>Cichlidae</taxon>
        <taxon>African cichlids</taxon>
        <taxon>Pseudocrenilabrinae</taxon>
        <taxon>Haplochromini</taxon>
        <taxon>Pundamilia</taxon>
    </lineage>
</organism>
<reference evidence="2" key="1">
    <citation type="submission" date="2023-09" db="UniProtKB">
        <authorList>
            <consortium name="Ensembl"/>
        </authorList>
    </citation>
    <scope>IDENTIFICATION</scope>
</reference>
<evidence type="ECO:0000259" key="1">
    <source>
        <dbReference type="PROSITE" id="PS50041"/>
    </source>
</evidence>
<accession>A0A3B4FBZ1</accession>
<name>A0A3B4FBZ1_9CICH</name>
<sequence>MLTTDGKYWCLHLLIYIVKLSKGKYLGWGLGRRAEEWQVHLTGCTTEKKEHIFVDMQRLSAAFSSATGAVVFQGSTLFFRTLHFGLFSGLNVTFVFINNFMTWTEAQSYCRAHHTDLASVRNMSENQRVTEVLPAGQSAWIGLFRDSWKWTDGSNSTFRNWNPTQPDLSTGNKVCAAILFPSGAWEDWNCDRKTLTSFL</sequence>
<dbReference type="GeneTree" id="ENSGT01100000263473"/>
<dbReference type="SUPFAM" id="SSF56436">
    <property type="entry name" value="C-type lectin-like"/>
    <property type="match status" value="1"/>
</dbReference>
<dbReference type="InterPro" id="IPR001304">
    <property type="entry name" value="C-type_lectin-like"/>
</dbReference>
<dbReference type="PANTHER" id="PTHR45784">
    <property type="entry name" value="C-TYPE LECTIN DOMAIN FAMILY 20 MEMBER A-RELATED"/>
    <property type="match status" value="1"/>
</dbReference>
<dbReference type="Ensembl" id="ENSPNYT00000006870.1">
    <property type="protein sequence ID" value="ENSPNYP00000006706.1"/>
    <property type="gene ID" value="ENSPNYG00000005160.1"/>
</dbReference>
<dbReference type="Gene3D" id="3.10.100.10">
    <property type="entry name" value="Mannose-Binding Protein A, subunit A"/>
    <property type="match status" value="1"/>
</dbReference>
<dbReference type="CDD" id="cd03602">
    <property type="entry name" value="CLECT_1"/>
    <property type="match status" value="1"/>
</dbReference>
<dbReference type="STRING" id="303518.ENSPNYP00000006706"/>
<dbReference type="Pfam" id="PF00059">
    <property type="entry name" value="Lectin_C"/>
    <property type="match status" value="1"/>
</dbReference>
<dbReference type="AlphaFoldDB" id="A0A3B4FBZ1"/>
<dbReference type="InterPro" id="IPR016186">
    <property type="entry name" value="C-type_lectin-like/link_sf"/>
</dbReference>
<evidence type="ECO:0000313" key="2">
    <source>
        <dbReference type="Ensembl" id="ENSPNYP00000006706.1"/>
    </source>
</evidence>
<protein>
    <recommendedName>
        <fullName evidence="1">C-type lectin domain-containing protein</fullName>
    </recommendedName>
</protein>